<gene>
    <name evidence="2" type="ORF">KIN20_017586</name>
</gene>
<evidence type="ECO:0000256" key="1">
    <source>
        <dbReference type="SAM" id="MobiDB-lite"/>
    </source>
</evidence>
<dbReference type="Proteomes" id="UP001196413">
    <property type="component" value="Unassembled WGS sequence"/>
</dbReference>
<comment type="caution">
    <text evidence="2">The sequence shown here is derived from an EMBL/GenBank/DDBJ whole genome shotgun (WGS) entry which is preliminary data.</text>
</comment>
<dbReference type="AlphaFoldDB" id="A0AAD5N2Q2"/>
<keyword evidence="3" id="KW-1185">Reference proteome</keyword>
<dbReference type="EMBL" id="JAHQIW010003531">
    <property type="protein sequence ID" value="KAJ1358996.1"/>
    <property type="molecule type" value="Genomic_DNA"/>
</dbReference>
<accession>A0AAD5N2Q2</accession>
<sequence>MIVLEKNRTPVGVKTSACRKPGPSCRWAGTHLPCAGPIIAYTSLARHRRRQLRSERMRIVKNQEYPNDKNHSIRWPTAIHDTFTPYIATRAKEESQSQEQGQRTKDKNSGRVTQGDIRSSTTPVRLQTDGGSATVTKTVKSLSNIPDQKSRP</sequence>
<proteinExistence type="predicted"/>
<evidence type="ECO:0000313" key="2">
    <source>
        <dbReference type="EMBL" id="KAJ1358996.1"/>
    </source>
</evidence>
<name>A0AAD5N2Q2_PARTN</name>
<protein>
    <submittedName>
        <fullName evidence="2">Uncharacterized protein</fullName>
    </submittedName>
</protein>
<evidence type="ECO:0000313" key="3">
    <source>
        <dbReference type="Proteomes" id="UP001196413"/>
    </source>
</evidence>
<feature type="region of interest" description="Disordered" evidence="1">
    <location>
        <begin position="86"/>
        <end position="152"/>
    </location>
</feature>
<reference evidence="2" key="1">
    <citation type="submission" date="2021-06" db="EMBL/GenBank/DDBJ databases">
        <title>Parelaphostrongylus tenuis whole genome reference sequence.</title>
        <authorList>
            <person name="Garwood T.J."/>
            <person name="Larsen P.A."/>
            <person name="Fountain-Jones N.M."/>
            <person name="Garbe J.R."/>
            <person name="Macchietto M.G."/>
            <person name="Kania S.A."/>
            <person name="Gerhold R.W."/>
            <person name="Richards J.E."/>
            <person name="Wolf T.M."/>
        </authorList>
    </citation>
    <scope>NUCLEOTIDE SEQUENCE</scope>
    <source>
        <strain evidence="2">MNPRO001-30</strain>
        <tissue evidence="2">Meninges</tissue>
    </source>
</reference>
<feature type="compositionally biased region" description="Polar residues" evidence="1">
    <location>
        <begin position="110"/>
        <end position="152"/>
    </location>
</feature>
<organism evidence="2 3">
    <name type="scientific">Parelaphostrongylus tenuis</name>
    <name type="common">Meningeal worm</name>
    <dbReference type="NCBI Taxonomy" id="148309"/>
    <lineage>
        <taxon>Eukaryota</taxon>
        <taxon>Metazoa</taxon>
        <taxon>Ecdysozoa</taxon>
        <taxon>Nematoda</taxon>
        <taxon>Chromadorea</taxon>
        <taxon>Rhabditida</taxon>
        <taxon>Rhabditina</taxon>
        <taxon>Rhabditomorpha</taxon>
        <taxon>Strongyloidea</taxon>
        <taxon>Metastrongylidae</taxon>
        <taxon>Parelaphostrongylus</taxon>
    </lineage>
</organism>